<feature type="region of interest" description="Disordered" evidence="1">
    <location>
        <begin position="317"/>
        <end position="374"/>
    </location>
</feature>
<proteinExistence type="predicted"/>
<dbReference type="EMBL" id="MCGE01000013">
    <property type="protein sequence ID" value="ORZ15255.1"/>
    <property type="molecule type" value="Genomic_DNA"/>
</dbReference>
<sequence length="590" mass="66701">MTRGPLPMVLDVSLLSQSSELNLPEGWVVKERKRSLVEVETNIRTLGQLYRTLSDLKKQLPSPVAAAVESNVFGSSLMNAGDAYGVYGYNRRNSSFRDADMIPVTPVDAIQQGHQLPPPQYPTFNNEDPVMAAKRFIQSKYPPNIFEPLIQLHLACCTSCPSWRDPEQFLQTYRDGNLLPGLMYAIFAHSAFHGAVCHPEDFNQPYLIPLAQDCYQLACDLVEFDVVTTSTVEALVTMHLYCSLVPQEQLGQEGGRGNNKNGGVSTHFWLAKRHIECLDHSKWWAFRAWFRRIELATTSPLTNTSADSTSCCRQVTLKKPKKPSHKNSSSPSQSSHNDINMYKPGSDRTSAASSPSLSTTTTMTSTPYSSSSASFGHDYDQLKYQQRLWVYYEIKGWELIQQSASVKSLQDWIEESMSMMDENDNNNDTSANPTMTTPPLWQKLRLQTLYLAGILNRYEADMMDVFEKDDRWFLDDQVTDYFSVPTTTQNRIEQSLHSSMLAAFKLIQVALYSFKLNHRCLLPELIDIISAACTILYFGHKMTSDPIVTQQAEQALGDLVQAFSQEYGMLSVPRIFIEVEKWKSMVGSLR</sequence>
<gene>
    <name evidence="2" type="ORF">BCR42DRAFT_416731</name>
</gene>
<comment type="caution">
    <text evidence="2">The sequence shown here is derived from an EMBL/GenBank/DDBJ whole genome shotgun (WGS) entry which is preliminary data.</text>
</comment>
<dbReference type="CDD" id="cd12148">
    <property type="entry name" value="fungal_TF_MHR"/>
    <property type="match status" value="1"/>
</dbReference>
<accession>A0A1X2IEY4</accession>
<evidence type="ECO:0000313" key="3">
    <source>
        <dbReference type="Proteomes" id="UP000193560"/>
    </source>
</evidence>
<reference evidence="2 3" key="1">
    <citation type="submission" date="2016-07" db="EMBL/GenBank/DDBJ databases">
        <title>Pervasive Adenine N6-methylation of Active Genes in Fungi.</title>
        <authorList>
            <consortium name="DOE Joint Genome Institute"/>
            <person name="Mondo S.J."/>
            <person name="Dannebaum R.O."/>
            <person name="Kuo R.C."/>
            <person name="Labutti K."/>
            <person name="Haridas S."/>
            <person name="Kuo A."/>
            <person name="Salamov A."/>
            <person name="Ahrendt S.R."/>
            <person name="Lipzen A."/>
            <person name="Sullivan W."/>
            <person name="Andreopoulos W.B."/>
            <person name="Clum A."/>
            <person name="Lindquist E."/>
            <person name="Daum C."/>
            <person name="Ramamoorthy G.K."/>
            <person name="Gryganskyi A."/>
            <person name="Culley D."/>
            <person name="Magnuson J.K."/>
            <person name="James T.Y."/>
            <person name="O'Malley M.A."/>
            <person name="Stajich J.E."/>
            <person name="Spatafora J.W."/>
            <person name="Visel A."/>
            <person name="Grigoriev I.V."/>
        </authorList>
    </citation>
    <scope>NUCLEOTIDE SEQUENCE [LARGE SCALE GENOMIC DNA]</scope>
    <source>
        <strain evidence="2 3">NRRL 1336</strain>
    </source>
</reference>
<dbReference type="AlphaFoldDB" id="A0A1X2IEY4"/>
<dbReference type="OrthoDB" id="1747771at2759"/>
<protein>
    <recommendedName>
        <fullName evidence="4">Transcription factor domain-containing protein</fullName>
    </recommendedName>
</protein>
<feature type="compositionally biased region" description="Low complexity" evidence="1">
    <location>
        <begin position="349"/>
        <end position="374"/>
    </location>
</feature>
<name>A0A1X2IEY4_9FUNG</name>
<feature type="compositionally biased region" description="Low complexity" evidence="1">
    <location>
        <begin position="326"/>
        <end position="337"/>
    </location>
</feature>
<keyword evidence="3" id="KW-1185">Reference proteome</keyword>
<evidence type="ECO:0000313" key="2">
    <source>
        <dbReference type="EMBL" id="ORZ15255.1"/>
    </source>
</evidence>
<evidence type="ECO:0008006" key="4">
    <source>
        <dbReference type="Google" id="ProtNLM"/>
    </source>
</evidence>
<evidence type="ECO:0000256" key="1">
    <source>
        <dbReference type="SAM" id="MobiDB-lite"/>
    </source>
</evidence>
<dbReference type="Proteomes" id="UP000193560">
    <property type="component" value="Unassembled WGS sequence"/>
</dbReference>
<organism evidence="2 3">
    <name type="scientific">Absidia repens</name>
    <dbReference type="NCBI Taxonomy" id="90262"/>
    <lineage>
        <taxon>Eukaryota</taxon>
        <taxon>Fungi</taxon>
        <taxon>Fungi incertae sedis</taxon>
        <taxon>Mucoromycota</taxon>
        <taxon>Mucoromycotina</taxon>
        <taxon>Mucoromycetes</taxon>
        <taxon>Mucorales</taxon>
        <taxon>Cunninghamellaceae</taxon>
        <taxon>Absidia</taxon>
    </lineage>
</organism>